<comment type="caution">
    <text evidence="2">The sequence shown here is derived from an EMBL/GenBank/DDBJ whole genome shotgun (WGS) entry which is preliminary data.</text>
</comment>
<dbReference type="InterPro" id="IPR051677">
    <property type="entry name" value="AfsR-DnrI-RedD_regulator"/>
</dbReference>
<organism evidence="2 3">
    <name type="scientific">Mariniphaga sediminis</name>
    <dbReference type="NCBI Taxonomy" id="1628158"/>
    <lineage>
        <taxon>Bacteria</taxon>
        <taxon>Pseudomonadati</taxon>
        <taxon>Bacteroidota</taxon>
        <taxon>Bacteroidia</taxon>
        <taxon>Marinilabiliales</taxon>
        <taxon>Prolixibacteraceae</taxon>
        <taxon>Mariniphaga</taxon>
    </lineage>
</organism>
<dbReference type="RefSeq" id="WP_119349120.1">
    <property type="nucleotide sequence ID" value="NZ_QWET01000004.1"/>
</dbReference>
<dbReference type="InterPro" id="IPR013320">
    <property type="entry name" value="ConA-like_dom_sf"/>
</dbReference>
<sequence>MNVSVKSLIGWHILTLLFIFCFPSTRISAKEFPEASFLITGLSPSGISSQRLWNFLQKDNNTGIETGITEQDGKIILTGTEQSIDILIDRLYDLTRNDSTKIIPVFLNYEGNISLLDSIIGQSKISSRIFYLPRGEAWPPMDYLIQADRRILFFVTGNFENQGRVLHHTQDYIFRVSASGTPEKGMRGNYHAAETNLELFMIDNLDKLPTNTPDGGSIRNLVPDYINFLLENWTRFGKKPNFIFVGESILNFDIIIAQLNSFTWINGTAKSSSGKILEKIYWRNPDVLVTGGRFSFPYRGGEELTLTPFAPGYRMTPEQIIVTGEMEVPENYNIIAHPIRLSEGLTGSFSFNGSIRNILSPSDIFSGGNYSFSRDIERERVLRLPEGANVNLGPPDSYGLRNSSFSVSCFVKFSEILEFGDNAVLGNYETEYRRGLHLILRSGHPYFGLWANDYISEEKLEPNVWYHLVWRYIVETGEQAIFLNGRNIGSSTGHPPFSGTGNIHLGSALSQGASMRGYIDELHIWNRPLGVEEITRLALNEEIKIGNNELSGFFSRNEIKAGAAFLILILILTGIWVIVRRKKPGKIEYPLILPKKNTANQINLFGGFRAVDQEGNDISTLFTPKVKELFLFTLLASLKNSAGAAVTDIDEQLWPDLPAKKVTNNRAVTLNKLRKILQHIEGVEVITQNGFLQVKLGEPLFCDYAEAYNLCQLPAGMDKRQLETFFQLVKKGRFMKGITWSWLDEMRGYTGTQVIDNLLKLAVYFKEGNNLPGIEALAKRILEYDDLNEEAIWLQVWVLRQTNNMHQAKFHFESFCLKYHASLGEKFPMNFEEFNKNYQEQILSAARH</sequence>
<keyword evidence="1" id="KW-0812">Transmembrane</keyword>
<evidence type="ECO:0000313" key="2">
    <source>
        <dbReference type="EMBL" id="RIH65884.1"/>
    </source>
</evidence>
<keyword evidence="1" id="KW-0472">Membrane</keyword>
<accession>A0A399D1W8</accession>
<dbReference type="Gene3D" id="2.60.120.200">
    <property type="match status" value="1"/>
</dbReference>
<reference evidence="2 3" key="1">
    <citation type="journal article" date="2015" name="Int. J. Syst. Evol. Microbiol.">
        <title>Mariniphaga sediminis sp. nov., isolated from coastal sediment.</title>
        <authorList>
            <person name="Wang F.Q."/>
            <person name="Shen Q.Y."/>
            <person name="Chen G.J."/>
            <person name="Du Z.J."/>
        </authorList>
    </citation>
    <scope>NUCLEOTIDE SEQUENCE [LARGE SCALE GENOMIC DNA]</scope>
    <source>
        <strain evidence="2 3">SY21</strain>
    </source>
</reference>
<dbReference type="PANTHER" id="PTHR35807:SF1">
    <property type="entry name" value="TRANSCRIPTIONAL REGULATOR REDD"/>
    <property type="match status" value="1"/>
</dbReference>
<proteinExistence type="predicted"/>
<evidence type="ECO:0008006" key="4">
    <source>
        <dbReference type="Google" id="ProtNLM"/>
    </source>
</evidence>
<evidence type="ECO:0000313" key="3">
    <source>
        <dbReference type="Proteomes" id="UP000266441"/>
    </source>
</evidence>
<dbReference type="Pfam" id="PF13385">
    <property type="entry name" value="Laminin_G_3"/>
    <property type="match status" value="1"/>
</dbReference>
<protein>
    <recommendedName>
        <fullName evidence="4">LamG-like jellyroll fold domain-containing protein</fullName>
    </recommendedName>
</protein>
<feature type="transmembrane region" description="Helical" evidence="1">
    <location>
        <begin position="561"/>
        <end position="579"/>
    </location>
</feature>
<keyword evidence="1" id="KW-1133">Transmembrane helix</keyword>
<dbReference type="SUPFAM" id="SSF49899">
    <property type="entry name" value="Concanavalin A-like lectins/glucanases"/>
    <property type="match status" value="1"/>
</dbReference>
<dbReference type="Proteomes" id="UP000266441">
    <property type="component" value="Unassembled WGS sequence"/>
</dbReference>
<dbReference type="PANTHER" id="PTHR35807">
    <property type="entry name" value="TRANSCRIPTIONAL REGULATOR REDD-RELATED"/>
    <property type="match status" value="1"/>
</dbReference>
<dbReference type="GO" id="GO:0006355">
    <property type="term" value="P:regulation of DNA-templated transcription"/>
    <property type="evidence" value="ECO:0007669"/>
    <property type="project" value="TreeGrafter"/>
</dbReference>
<dbReference type="EMBL" id="QWET01000004">
    <property type="protein sequence ID" value="RIH65884.1"/>
    <property type="molecule type" value="Genomic_DNA"/>
</dbReference>
<keyword evidence="3" id="KW-1185">Reference proteome</keyword>
<dbReference type="AlphaFoldDB" id="A0A399D1W8"/>
<gene>
    <name evidence="2" type="ORF">D1164_06350</name>
</gene>
<name>A0A399D1W8_9BACT</name>
<dbReference type="GO" id="GO:0003677">
    <property type="term" value="F:DNA binding"/>
    <property type="evidence" value="ECO:0007669"/>
    <property type="project" value="TreeGrafter"/>
</dbReference>
<dbReference type="GO" id="GO:0005975">
    <property type="term" value="P:carbohydrate metabolic process"/>
    <property type="evidence" value="ECO:0007669"/>
    <property type="project" value="UniProtKB-ARBA"/>
</dbReference>
<evidence type="ECO:0000256" key="1">
    <source>
        <dbReference type="SAM" id="Phobius"/>
    </source>
</evidence>
<dbReference type="GO" id="GO:0004553">
    <property type="term" value="F:hydrolase activity, hydrolyzing O-glycosyl compounds"/>
    <property type="evidence" value="ECO:0007669"/>
    <property type="project" value="UniProtKB-ARBA"/>
</dbReference>
<dbReference type="OrthoDB" id="1110630at2"/>